<feature type="transmembrane region" description="Helical" evidence="12">
    <location>
        <begin position="254"/>
        <end position="275"/>
    </location>
</feature>
<dbReference type="AlphaFoldDB" id="A0A9D2KKZ7"/>
<evidence type="ECO:0000256" key="3">
    <source>
        <dbReference type="ARBA" id="ARBA00022448"/>
    </source>
</evidence>
<dbReference type="InterPro" id="IPR003317">
    <property type="entry name" value="Cyt-d_oxidase_su2"/>
</dbReference>
<comment type="caution">
    <text evidence="13">The sequence shown here is derived from an EMBL/GenBank/DDBJ whole genome shotgun (WGS) entry which is preliminary data.</text>
</comment>
<dbReference type="Proteomes" id="UP000824225">
    <property type="component" value="Unassembled WGS sequence"/>
</dbReference>
<dbReference type="GO" id="GO:0019646">
    <property type="term" value="P:aerobic electron transport chain"/>
    <property type="evidence" value="ECO:0007669"/>
    <property type="project" value="TreeGrafter"/>
</dbReference>
<evidence type="ECO:0000256" key="2">
    <source>
        <dbReference type="ARBA" id="ARBA00007543"/>
    </source>
</evidence>
<feature type="transmembrane region" description="Helical" evidence="12">
    <location>
        <begin position="81"/>
        <end position="101"/>
    </location>
</feature>
<organism evidence="13 14">
    <name type="scientific">Candidatus Mailhella merdigallinarum</name>
    <dbReference type="NCBI Taxonomy" id="2838658"/>
    <lineage>
        <taxon>Bacteria</taxon>
        <taxon>Pseudomonadati</taxon>
        <taxon>Thermodesulfobacteriota</taxon>
        <taxon>Desulfovibrionia</taxon>
        <taxon>Desulfovibrionales</taxon>
        <taxon>Desulfovibrionaceae</taxon>
        <taxon>Mailhella</taxon>
    </lineage>
</organism>
<sequence length="341" mass="37647">MLVTIWFLLWTLLWAVYFILDGFDLGSGTLMPFLARNDTEKRYIYNASGPFWDGNEVWLITAGGVTFAAFPLAYATMFSALYAPLLILLFALIFRAAAFEFRNKVQSDGWRRLWDICLVLGNFLPALLLGVAFANLFRGIPIDADGVYHGSILTLLNPYGLAGGVLFVLMFAFHGALWLELRTVDELRERARKAAFIIWPLLLSMTLLFIVLTAVYTNTFATFRSHPVMYVALVLAVVGLVAARLTLGNGAMLAAWLCSALFILGATFFGVLGMYPNLIISSLDPAYSVTLANGASSPLTLQIMLGVALVAVPVVILYQLWVYVAFARRLTPEELGSDHAY</sequence>
<comment type="subcellular location">
    <subcellularLocation>
        <location evidence="1">Cell membrane</location>
        <topology evidence="1">Multi-pass membrane protein</topology>
    </subcellularLocation>
</comment>
<evidence type="ECO:0000313" key="14">
    <source>
        <dbReference type="Proteomes" id="UP000824225"/>
    </source>
</evidence>
<keyword evidence="3" id="KW-0813">Transport</keyword>
<feature type="transmembrane region" description="Helical" evidence="12">
    <location>
        <begin position="113"/>
        <end position="137"/>
    </location>
</feature>
<dbReference type="GO" id="GO:0070069">
    <property type="term" value="C:cytochrome complex"/>
    <property type="evidence" value="ECO:0007669"/>
    <property type="project" value="TreeGrafter"/>
</dbReference>
<comment type="similarity">
    <text evidence="2">Belongs to the cytochrome ubiquinol oxidase subunit 2 family.</text>
</comment>
<evidence type="ECO:0000256" key="11">
    <source>
        <dbReference type="ARBA" id="ARBA00023136"/>
    </source>
</evidence>
<dbReference type="GO" id="GO:0005886">
    <property type="term" value="C:plasma membrane"/>
    <property type="evidence" value="ECO:0007669"/>
    <property type="project" value="UniProtKB-SubCell"/>
</dbReference>
<name>A0A9D2KKZ7_9BACT</name>
<keyword evidence="11 12" id="KW-0472">Membrane</keyword>
<evidence type="ECO:0000256" key="12">
    <source>
        <dbReference type="SAM" id="Phobius"/>
    </source>
</evidence>
<keyword evidence="10" id="KW-0408">Iron</keyword>
<feature type="transmembrane region" description="Helical" evidence="12">
    <location>
        <begin position="157"/>
        <end position="181"/>
    </location>
</feature>
<proteinExistence type="inferred from homology"/>
<dbReference type="PIRSF" id="PIRSF000267">
    <property type="entry name" value="Cyt_oxidse_sub2"/>
    <property type="match status" value="1"/>
</dbReference>
<gene>
    <name evidence="13" type="primary">cydB</name>
    <name evidence="13" type="ORF">H9962_05880</name>
</gene>
<dbReference type="EMBL" id="DXAN01000020">
    <property type="protein sequence ID" value="HJA08700.1"/>
    <property type="molecule type" value="Genomic_DNA"/>
</dbReference>
<keyword evidence="5" id="KW-0349">Heme</keyword>
<keyword evidence="7" id="KW-0479">Metal-binding</keyword>
<evidence type="ECO:0000256" key="1">
    <source>
        <dbReference type="ARBA" id="ARBA00004651"/>
    </source>
</evidence>
<feature type="transmembrane region" description="Helical" evidence="12">
    <location>
        <begin position="228"/>
        <end position="247"/>
    </location>
</feature>
<dbReference type="GO" id="GO:0046872">
    <property type="term" value="F:metal ion binding"/>
    <property type="evidence" value="ECO:0007669"/>
    <property type="project" value="UniProtKB-KW"/>
</dbReference>
<dbReference type="NCBIfam" id="TIGR00203">
    <property type="entry name" value="cydB"/>
    <property type="match status" value="1"/>
</dbReference>
<feature type="transmembrane region" description="Helical" evidence="12">
    <location>
        <begin position="303"/>
        <end position="326"/>
    </location>
</feature>
<evidence type="ECO:0000313" key="13">
    <source>
        <dbReference type="EMBL" id="HJA08700.1"/>
    </source>
</evidence>
<reference evidence="13" key="2">
    <citation type="submission" date="2021-04" db="EMBL/GenBank/DDBJ databases">
        <authorList>
            <person name="Gilroy R."/>
        </authorList>
    </citation>
    <scope>NUCLEOTIDE SEQUENCE</scope>
    <source>
        <strain evidence="13">CHK186-16707</strain>
    </source>
</reference>
<protein>
    <submittedName>
        <fullName evidence="13">Cytochrome d ubiquinol oxidase subunit II</fullName>
    </submittedName>
</protein>
<evidence type="ECO:0000256" key="5">
    <source>
        <dbReference type="ARBA" id="ARBA00022617"/>
    </source>
</evidence>
<reference evidence="13" key="1">
    <citation type="journal article" date="2021" name="PeerJ">
        <title>Extensive microbial diversity within the chicken gut microbiome revealed by metagenomics and culture.</title>
        <authorList>
            <person name="Gilroy R."/>
            <person name="Ravi A."/>
            <person name="Getino M."/>
            <person name="Pursley I."/>
            <person name="Horton D.L."/>
            <person name="Alikhan N.F."/>
            <person name="Baker D."/>
            <person name="Gharbi K."/>
            <person name="Hall N."/>
            <person name="Watson M."/>
            <person name="Adriaenssens E.M."/>
            <person name="Foster-Nyarko E."/>
            <person name="Jarju S."/>
            <person name="Secka A."/>
            <person name="Antonio M."/>
            <person name="Oren A."/>
            <person name="Chaudhuri R.R."/>
            <person name="La Ragione R."/>
            <person name="Hildebrand F."/>
            <person name="Pallen M.J."/>
        </authorList>
    </citation>
    <scope>NUCLEOTIDE SEQUENCE</scope>
    <source>
        <strain evidence="13">CHK186-16707</strain>
    </source>
</reference>
<dbReference type="PANTHER" id="PTHR43141">
    <property type="entry name" value="CYTOCHROME BD2 SUBUNIT II"/>
    <property type="match status" value="1"/>
</dbReference>
<feature type="transmembrane region" description="Helical" evidence="12">
    <location>
        <begin position="193"/>
        <end position="216"/>
    </location>
</feature>
<dbReference type="GO" id="GO:0009055">
    <property type="term" value="F:electron transfer activity"/>
    <property type="evidence" value="ECO:0007669"/>
    <property type="project" value="TreeGrafter"/>
</dbReference>
<dbReference type="Pfam" id="PF02322">
    <property type="entry name" value="Cyt_bd_oxida_II"/>
    <property type="match status" value="1"/>
</dbReference>
<evidence type="ECO:0000256" key="8">
    <source>
        <dbReference type="ARBA" id="ARBA00022982"/>
    </source>
</evidence>
<keyword evidence="6 12" id="KW-0812">Transmembrane</keyword>
<evidence type="ECO:0000256" key="10">
    <source>
        <dbReference type="ARBA" id="ARBA00023004"/>
    </source>
</evidence>
<accession>A0A9D2KKZ7</accession>
<keyword evidence="9 12" id="KW-1133">Transmembrane helix</keyword>
<keyword evidence="8" id="KW-0249">Electron transport</keyword>
<evidence type="ECO:0000256" key="9">
    <source>
        <dbReference type="ARBA" id="ARBA00022989"/>
    </source>
</evidence>
<dbReference type="PANTHER" id="PTHR43141:SF5">
    <property type="entry name" value="CYTOCHROME BD-I UBIQUINOL OXIDASE SUBUNIT 2"/>
    <property type="match status" value="1"/>
</dbReference>
<dbReference type="GO" id="GO:0016682">
    <property type="term" value="F:oxidoreductase activity, acting on diphenols and related substances as donors, oxygen as acceptor"/>
    <property type="evidence" value="ECO:0007669"/>
    <property type="project" value="TreeGrafter"/>
</dbReference>
<evidence type="ECO:0000256" key="4">
    <source>
        <dbReference type="ARBA" id="ARBA00022475"/>
    </source>
</evidence>
<keyword evidence="4" id="KW-1003">Cell membrane</keyword>
<evidence type="ECO:0000256" key="7">
    <source>
        <dbReference type="ARBA" id="ARBA00022723"/>
    </source>
</evidence>
<evidence type="ECO:0000256" key="6">
    <source>
        <dbReference type="ARBA" id="ARBA00022692"/>
    </source>
</evidence>